<dbReference type="Gene3D" id="3.40.50.300">
    <property type="entry name" value="P-loop containing nucleotide triphosphate hydrolases"/>
    <property type="match status" value="1"/>
</dbReference>
<feature type="region of interest" description="Disordered" evidence="6">
    <location>
        <begin position="559"/>
        <end position="584"/>
    </location>
</feature>
<dbReference type="Pfam" id="PF01926">
    <property type="entry name" value="MMR_HSR1"/>
    <property type="match status" value="1"/>
</dbReference>
<reference evidence="8" key="1">
    <citation type="journal article" date="2020" name="Nat. Commun.">
        <title>Large-scale genome sequencing of mycorrhizal fungi provides insights into the early evolution of symbiotic traits.</title>
        <authorList>
            <person name="Miyauchi S."/>
            <person name="Kiss E."/>
            <person name="Kuo A."/>
            <person name="Drula E."/>
            <person name="Kohler A."/>
            <person name="Sanchez-Garcia M."/>
            <person name="Morin E."/>
            <person name="Andreopoulos B."/>
            <person name="Barry K.W."/>
            <person name="Bonito G."/>
            <person name="Buee M."/>
            <person name="Carver A."/>
            <person name="Chen C."/>
            <person name="Cichocki N."/>
            <person name="Clum A."/>
            <person name="Culley D."/>
            <person name="Crous P.W."/>
            <person name="Fauchery L."/>
            <person name="Girlanda M."/>
            <person name="Hayes R.D."/>
            <person name="Keri Z."/>
            <person name="LaButti K."/>
            <person name="Lipzen A."/>
            <person name="Lombard V."/>
            <person name="Magnuson J."/>
            <person name="Maillard F."/>
            <person name="Murat C."/>
            <person name="Nolan M."/>
            <person name="Ohm R.A."/>
            <person name="Pangilinan J."/>
            <person name="Pereira M.F."/>
            <person name="Perotto S."/>
            <person name="Peter M."/>
            <person name="Pfister S."/>
            <person name="Riley R."/>
            <person name="Sitrit Y."/>
            <person name="Stielow J.B."/>
            <person name="Szollosi G."/>
            <person name="Zifcakova L."/>
            <person name="Stursova M."/>
            <person name="Spatafora J.W."/>
            <person name="Tedersoo L."/>
            <person name="Vaario L.M."/>
            <person name="Yamada A."/>
            <person name="Yan M."/>
            <person name="Wang P."/>
            <person name="Xu J."/>
            <person name="Bruns T."/>
            <person name="Baldrian P."/>
            <person name="Vilgalys R."/>
            <person name="Dunand C."/>
            <person name="Henrissat B."/>
            <person name="Grigoriev I.V."/>
            <person name="Hibbett D."/>
            <person name="Nagy L.G."/>
            <person name="Martin F.M."/>
        </authorList>
    </citation>
    <scope>NUCLEOTIDE SEQUENCE</scope>
    <source>
        <strain evidence="8">UH-Tt-Lm1</strain>
    </source>
</reference>
<feature type="compositionally biased region" description="Low complexity" evidence="6">
    <location>
        <begin position="565"/>
        <end position="583"/>
    </location>
</feature>
<evidence type="ECO:0000313" key="8">
    <source>
        <dbReference type="EMBL" id="KAF9785697.1"/>
    </source>
</evidence>
<dbReference type="OrthoDB" id="61815at2759"/>
<feature type="compositionally biased region" description="Basic and acidic residues" evidence="6">
    <location>
        <begin position="286"/>
        <end position="298"/>
    </location>
</feature>
<comment type="subcellular location">
    <subcellularLocation>
        <location evidence="1">Cytoplasm</location>
    </subcellularLocation>
</comment>
<dbReference type="GO" id="GO:0003924">
    <property type="term" value="F:GTPase activity"/>
    <property type="evidence" value="ECO:0007669"/>
    <property type="project" value="InterPro"/>
</dbReference>
<dbReference type="PANTHER" id="PTHR45709">
    <property type="entry name" value="LARGE SUBUNIT GTPASE 1 HOMOLOG-RELATED"/>
    <property type="match status" value="1"/>
</dbReference>
<feature type="compositionally biased region" description="Basic and acidic residues" evidence="6">
    <location>
        <begin position="96"/>
        <end position="107"/>
    </location>
</feature>
<feature type="region of interest" description="Disordered" evidence="6">
    <location>
        <begin position="78"/>
        <end position="110"/>
    </location>
</feature>
<dbReference type="PANTHER" id="PTHR45709:SF2">
    <property type="entry name" value="LARGE SUBUNIT GTPASE 1 HOMOLOG"/>
    <property type="match status" value="1"/>
</dbReference>
<dbReference type="EMBL" id="WIUZ02000006">
    <property type="protein sequence ID" value="KAF9785697.1"/>
    <property type="molecule type" value="Genomic_DNA"/>
</dbReference>
<feature type="compositionally biased region" description="Basic residues" evidence="6">
    <location>
        <begin position="652"/>
        <end position="670"/>
    </location>
</feature>
<feature type="region of interest" description="Disordered" evidence="6">
    <location>
        <begin position="648"/>
        <end position="670"/>
    </location>
</feature>
<evidence type="ECO:0000256" key="3">
    <source>
        <dbReference type="ARBA" id="ARBA00022741"/>
    </source>
</evidence>
<feature type="compositionally biased region" description="Acidic residues" evidence="6">
    <location>
        <begin position="271"/>
        <end position="285"/>
    </location>
</feature>
<evidence type="ECO:0000313" key="9">
    <source>
        <dbReference type="Proteomes" id="UP000736335"/>
    </source>
</evidence>
<evidence type="ECO:0000259" key="7">
    <source>
        <dbReference type="PROSITE" id="PS51721"/>
    </source>
</evidence>
<keyword evidence="5" id="KW-0342">GTP-binding</keyword>
<dbReference type="InterPro" id="IPR027417">
    <property type="entry name" value="P-loop_NTPase"/>
</dbReference>
<evidence type="ECO:0000256" key="4">
    <source>
        <dbReference type="ARBA" id="ARBA00022801"/>
    </source>
</evidence>
<dbReference type="PROSITE" id="PS51721">
    <property type="entry name" value="G_CP"/>
    <property type="match status" value="1"/>
</dbReference>
<feature type="region of interest" description="Disordered" evidence="6">
    <location>
        <begin position="262"/>
        <end position="316"/>
    </location>
</feature>
<dbReference type="InterPro" id="IPR006073">
    <property type="entry name" value="GTP-bd"/>
</dbReference>
<protein>
    <submittedName>
        <fullName evidence="8">P-loop containing nucleoside triphosphate hydrolase protein</fullName>
    </submittedName>
</protein>
<dbReference type="InterPro" id="IPR030378">
    <property type="entry name" value="G_CP_dom"/>
</dbReference>
<keyword evidence="4 8" id="KW-0378">Hydrolase</keyword>
<accession>A0A9P6HFE0</accession>
<comment type="caution">
    <text evidence="8">The sequence shown here is derived from an EMBL/GenBank/DDBJ whole genome shotgun (WGS) entry which is preliminary data.</text>
</comment>
<reference evidence="8" key="2">
    <citation type="submission" date="2020-11" db="EMBL/GenBank/DDBJ databases">
        <authorList>
            <consortium name="DOE Joint Genome Institute"/>
            <person name="Kuo A."/>
            <person name="Miyauchi S."/>
            <person name="Kiss E."/>
            <person name="Drula E."/>
            <person name="Kohler A."/>
            <person name="Sanchez-Garcia M."/>
            <person name="Andreopoulos B."/>
            <person name="Barry K.W."/>
            <person name="Bonito G."/>
            <person name="Buee M."/>
            <person name="Carver A."/>
            <person name="Chen C."/>
            <person name="Cichocki N."/>
            <person name="Clum A."/>
            <person name="Culley D."/>
            <person name="Crous P.W."/>
            <person name="Fauchery L."/>
            <person name="Girlanda M."/>
            <person name="Hayes R."/>
            <person name="Keri Z."/>
            <person name="Labutti K."/>
            <person name="Lipzen A."/>
            <person name="Lombard V."/>
            <person name="Magnuson J."/>
            <person name="Maillard F."/>
            <person name="Morin E."/>
            <person name="Murat C."/>
            <person name="Nolan M."/>
            <person name="Ohm R."/>
            <person name="Pangilinan J."/>
            <person name="Pereira M."/>
            <person name="Perotto S."/>
            <person name="Peter M."/>
            <person name="Riley R."/>
            <person name="Sitrit Y."/>
            <person name="Stielow B."/>
            <person name="Szollosi G."/>
            <person name="Zifcakova L."/>
            <person name="Stursova M."/>
            <person name="Spatafora J.W."/>
            <person name="Tedersoo L."/>
            <person name="Vaario L.-M."/>
            <person name="Yamada A."/>
            <person name="Yan M."/>
            <person name="Wang P."/>
            <person name="Xu J."/>
            <person name="Bruns T."/>
            <person name="Baldrian P."/>
            <person name="Vilgalys R."/>
            <person name="Henrissat B."/>
            <person name="Grigoriev I.V."/>
            <person name="Hibbett D."/>
            <person name="Nagy L.G."/>
            <person name="Martin F.M."/>
        </authorList>
    </citation>
    <scope>NUCLEOTIDE SEQUENCE</scope>
    <source>
        <strain evidence="8">UH-Tt-Lm1</strain>
    </source>
</reference>
<dbReference type="GO" id="GO:0005525">
    <property type="term" value="F:GTP binding"/>
    <property type="evidence" value="ECO:0007669"/>
    <property type="project" value="UniProtKB-KW"/>
</dbReference>
<keyword evidence="2" id="KW-0963">Cytoplasm</keyword>
<name>A0A9P6HFE0_9AGAM</name>
<evidence type="ECO:0000256" key="1">
    <source>
        <dbReference type="ARBA" id="ARBA00004496"/>
    </source>
</evidence>
<dbReference type="GO" id="GO:0000054">
    <property type="term" value="P:ribosomal subunit export from nucleus"/>
    <property type="evidence" value="ECO:0007669"/>
    <property type="project" value="TreeGrafter"/>
</dbReference>
<dbReference type="GO" id="GO:0005829">
    <property type="term" value="C:cytosol"/>
    <property type="evidence" value="ECO:0007669"/>
    <property type="project" value="TreeGrafter"/>
</dbReference>
<keyword evidence="3" id="KW-0547">Nucleotide-binding</keyword>
<dbReference type="SUPFAM" id="SSF52540">
    <property type="entry name" value="P-loop containing nucleoside triphosphate hydrolases"/>
    <property type="match status" value="1"/>
</dbReference>
<dbReference type="InterPro" id="IPR043358">
    <property type="entry name" value="GNL1-like"/>
</dbReference>
<sequence>MTPPKRNNNASGLGRAIINKQVKDSRERNESGLYTTDIDNSSRLKSVTQERDLDEFLSTATLAGLEFTAERRNVKVVSSPSVASHNPHLLSEEDERSALKKQTENRQRLRVPRRPAWKRGLTTPQLDRQEKDAFLEWRRGLAELQDRDKFLLTPFERNIEVWRQLWRVLERSHLVVQIVDARNPLNFRCEDLESYVLDVEGPEGEQGTGRGLRRNLLLINKSDLLTARQRRLWADYFDQKSVRYAFFSAANATALQELRREAELAKTEQGPADEGDSSGSDDEDDPKTPEDEVPDPHESGLQFRLPLEEDSEDARDPRTRVLSVLELEDLFFRVAPDLTTFKDATGAHPTKLVVGLVGYPNVGKSSTINALIGEKKVSVSSTPGKTKHFQTINLSSTITLCDCPGLVFPQFATTKASMVCDGILPIDQMREYTGPTTLVIKRIMKEVLEATYGLDIQVKGVEDGGDGVLRAEDLLSTYAVARGFSRAGQGTPDEARAARYILKDYVNAKLLYCHPPTDIDPVEFNEETRVISLERVAGKKRAPTTRVGKDSVTFIASNPVPVSTADGSAPSHSPSASNSKGSGRVNALDHEFFESNAFGGESRPFIQSGGDQNGSTFSRVRMFPHQFGIGDDGRPLSGAEVAARMQATQILGKKHHKKTKTKQRSGKGFE</sequence>
<dbReference type="Proteomes" id="UP000736335">
    <property type="component" value="Unassembled WGS sequence"/>
</dbReference>
<organism evidence="8 9">
    <name type="scientific">Thelephora terrestris</name>
    <dbReference type="NCBI Taxonomy" id="56493"/>
    <lineage>
        <taxon>Eukaryota</taxon>
        <taxon>Fungi</taxon>
        <taxon>Dikarya</taxon>
        <taxon>Basidiomycota</taxon>
        <taxon>Agaricomycotina</taxon>
        <taxon>Agaricomycetes</taxon>
        <taxon>Thelephorales</taxon>
        <taxon>Thelephoraceae</taxon>
        <taxon>Thelephora</taxon>
    </lineage>
</organism>
<keyword evidence="9" id="KW-1185">Reference proteome</keyword>
<dbReference type="CDD" id="cd01857">
    <property type="entry name" value="HSR1_MMR1"/>
    <property type="match status" value="1"/>
</dbReference>
<feature type="domain" description="CP-type G" evidence="7">
    <location>
        <begin position="162"/>
        <end position="409"/>
    </location>
</feature>
<proteinExistence type="predicted"/>
<evidence type="ECO:0000256" key="5">
    <source>
        <dbReference type="ARBA" id="ARBA00023134"/>
    </source>
</evidence>
<gene>
    <name evidence="8" type="ORF">BJ322DRAFT_1122436</name>
</gene>
<evidence type="ECO:0000256" key="2">
    <source>
        <dbReference type="ARBA" id="ARBA00022490"/>
    </source>
</evidence>
<evidence type="ECO:0000256" key="6">
    <source>
        <dbReference type="SAM" id="MobiDB-lite"/>
    </source>
</evidence>
<dbReference type="AlphaFoldDB" id="A0A9P6HFE0"/>